<sequence>MNVKLRVLSAGALFFLGQVAFAQTVKNDSVTNETKIDEVIVTGYQRKKADEINQAQAVVSGDEIRRNTPTTSLGNSLQGRASGVFVQSVTGQPGSVATILVRGVAGVGGSSEPTYVVNGMYMTARQFSAINPADVESITILKDAAATAQYGARGANGVVVVTTKSGRSGKTLYSFESKFGFSEKLKDNNYKMMNSSELLNFQNQLGFLDFDPRTQDEINTLAANDHNWQKDLLRTSSIQSYLFSAQGGTKENTFYYSLGYDKDTGILRDINGLDRYTGNFGFTNKLSEKLNVGVNLGVQYQVTDNFSDIFNTQNPFAAMYLYAPFESIYNPDGSYNQTMSAGSNVVEQIRTWKRQDQRLRIPVNLFAEYKIIDGLKFKTNFNGLFDWFMNTSWLKKGSNLDLTFNQQVPTGQIAKNSFYGFNYTWNNSLNYKKSFGQHNFDVLGFVEYNDNFNETLNASAYGLKSPVISVPSITTPSARNTFTGTKVRNTLFSLAGIVNYDYAGRYLLTGSIRRDASSRFGINNQSGIFWSASAAWNVAKEDFLSGGFINDLKLRASYGTTGNDGSLPDYFNVTNVSYGLYGTGATLYPGTLSGGNFVIGNENLKWESNAITNLGIDYSIWNRRIRGSVEVYQNKRKDFVQMVPFDKQQGGYYQYINAGDMTQKGLEMELSVDVLKKQDFTLNLHANISFQKAKLDKLAGEQTERNLGYTYLKVGETPYMFYNVRFAGVDPSNGDALYYDKNGNVTNVYSASDAVPLTDKSPFPKSFGGFGTTVQYKGLDFSADFSFKLGGYTYNNMYQNAVDPTSAVGGYNVAQAAANYWQNPGDTGVFQKVDENGLRSSDQFVEKSDYLRLRSLTLGYTFDKSFFGDGFPINKLRAYVQGQNLFTATKFHGEPEVSLGSANSSSLFVPGSYNLYTYPAVKTVMVGMQLEF</sequence>
<evidence type="ECO:0000313" key="14">
    <source>
        <dbReference type="Proteomes" id="UP000186373"/>
    </source>
</evidence>
<keyword evidence="4 8" id="KW-0812">Transmembrane</keyword>
<dbReference type="AlphaFoldDB" id="A0A1N7IEQ2"/>
<gene>
    <name evidence="13" type="ORF">SAMN05421639_103306</name>
</gene>
<evidence type="ECO:0000256" key="5">
    <source>
        <dbReference type="ARBA" id="ARBA00023077"/>
    </source>
</evidence>
<evidence type="ECO:0000256" key="10">
    <source>
        <dbReference type="SAM" id="SignalP"/>
    </source>
</evidence>
<evidence type="ECO:0000313" key="13">
    <source>
        <dbReference type="EMBL" id="SIS35496.1"/>
    </source>
</evidence>
<dbReference type="NCBIfam" id="TIGR04056">
    <property type="entry name" value="OMP_RagA_SusC"/>
    <property type="match status" value="1"/>
</dbReference>
<dbReference type="GO" id="GO:0009279">
    <property type="term" value="C:cell outer membrane"/>
    <property type="evidence" value="ECO:0007669"/>
    <property type="project" value="UniProtKB-SubCell"/>
</dbReference>
<evidence type="ECO:0000256" key="6">
    <source>
        <dbReference type="ARBA" id="ARBA00023136"/>
    </source>
</evidence>
<dbReference type="OrthoDB" id="9768177at2"/>
<reference evidence="14" key="1">
    <citation type="submission" date="2017-01" db="EMBL/GenBank/DDBJ databases">
        <authorList>
            <person name="Varghese N."/>
            <person name="Submissions S."/>
        </authorList>
    </citation>
    <scope>NUCLEOTIDE SEQUENCE [LARGE SCALE GENOMIC DNA]</scope>
    <source>
        <strain evidence="14">DSM 17126</strain>
    </source>
</reference>
<feature type="domain" description="TonB-dependent receptor plug" evidence="12">
    <location>
        <begin position="50"/>
        <end position="158"/>
    </location>
</feature>
<evidence type="ECO:0000256" key="4">
    <source>
        <dbReference type="ARBA" id="ARBA00022692"/>
    </source>
</evidence>
<name>A0A1N7IEQ2_9FLAO</name>
<evidence type="ECO:0000259" key="11">
    <source>
        <dbReference type="Pfam" id="PF00593"/>
    </source>
</evidence>
<organism evidence="13 14">
    <name type="scientific">Chryseobacterium shigense</name>
    <dbReference type="NCBI Taxonomy" id="297244"/>
    <lineage>
        <taxon>Bacteria</taxon>
        <taxon>Pseudomonadati</taxon>
        <taxon>Bacteroidota</taxon>
        <taxon>Flavobacteriia</taxon>
        <taxon>Flavobacteriales</taxon>
        <taxon>Weeksellaceae</taxon>
        <taxon>Chryseobacterium group</taxon>
        <taxon>Chryseobacterium</taxon>
    </lineage>
</organism>
<dbReference type="InterPro" id="IPR000531">
    <property type="entry name" value="Beta-barrel_TonB"/>
</dbReference>
<evidence type="ECO:0000256" key="8">
    <source>
        <dbReference type="PROSITE-ProRule" id="PRU01360"/>
    </source>
</evidence>
<dbReference type="Pfam" id="PF00593">
    <property type="entry name" value="TonB_dep_Rec_b-barrel"/>
    <property type="match status" value="1"/>
</dbReference>
<proteinExistence type="inferred from homology"/>
<feature type="chain" id="PRO_5012433173" evidence="10">
    <location>
        <begin position="23"/>
        <end position="932"/>
    </location>
</feature>
<dbReference type="Gene3D" id="2.170.130.10">
    <property type="entry name" value="TonB-dependent receptor, plug domain"/>
    <property type="match status" value="1"/>
</dbReference>
<accession>A0A1N7IEQ2</accession>
<dbReference type="InterPro" id="IPR037066">
    <property type="entry name" value="Plug_dom_sf"/>
</dbReference>
<evidence type="ECO:0000259" key="12">
    <source>
        <dbReference type="Pfam" id="PF07715"/>
    </source>
</evidence>
<evidence type="ECO:0000256" key="1">
    <source>
        <dbReference type="ARBA" id="ARBA00004571"/>
    </source>
</evidence>
<dbReference type="Pfam" id="PF07715">
    <property type="entry name" value="Plug"/>
    <property type="match status" value="1"/>
</dbReference>
<dbReference type="Gene3D" id="2.40.170.20">
    <property type="entry name" value="TonB-dependent receptor, beta-barrel domain"/>
    <property type="match status" value="1"/>
</dbReference>
<comment type="subcellular location">
    <subcellularLocation>
        <location evidence="1 8">Cell outer membrane</location>
        <topology evidence="1 8">Multi-pass membrane protein</topology>
    </subcellularLocation>
</comment>
<dbReference type="InterPro" id="IPR012910">
    <property type="entry name" value="Plug_dom"/>
</dbReference>
<dbReference type="InterPro" id="IPR036942">
    <property type="entry name" value="Beta-barrel_TonB_sf"/>
</dbReference>
<keyword evidence="3 8" id="KW-1134">Transmembrane beta strand</keyword>
<protein>
    <submittedName>
        <fullName evidence="13">TonB-linked outer membrane protein, SusC/RagA family</fullName>
    </submittedName>
</protein>
<keyword evidence="6 8" id="KW-0472">Membrane</keyword>
<dbReference type="RefSeq" id="WP_076507147.1">
    <property type="nucleotide sequence ID" value="NZ_FTNY01000003.1"/>
</dbReference>
<dbReference type="SUPFAM" id="SSF56935">
    <property type="entry name" value="Porins"/>
    <property type="match status" value="1"/>
</dbReference>
<dbReference type="InterPro" id="IPR023996">
    <property type="entry name" value="TonB-dep_OMP_SusC/RagA"/>
</dbReference>
<dbReference type="EMBL" id="FTNY01000003">
    <property type="protein sequence ID" value="SIS35496.1"/>
    <property type="molecule type" value="Genomic_DNA"/>
</dbReference>
<dbReference type="NCBIfam" id="TIGR04057">
    <property type="entry name" value="SusC_RagA_signa"/>
    <property type="match status" value="1"/>
</dbReference>
<evidence type="ECO:0000256" key="2">
    <source>
        <dbReference type="ARBA" id="ARBA00022448"/>
    </source>
</evidence>
<dbReference type="InterPro" id="IPR023997">
    <property type="entry name" value="TonB-dep_OMP_SusC/RagA_CS"/>
</dbReference>
<keyword evidence="2 8" id="KW-0813">Transport</keyword>
<keyword evidence="5 9" id="KW-0798">TonB box</keyword>
<dbReference type="Proteomes" id="UP000186373">
    <property type="component" value="Unassembled WGS sequence"/>
</dbReference>
<keyword evidence="10" id="KW-0732">Signal</keyword>
<evidence type="ECO:0000256" key="7">
    <source>
        <dbReference type="ARBA" id="ARBA00023237"/>
    </source>
</evidence>
<feature type="domain" description="TonB-dependent receptor-like beta-barrel" evidence="11">
    <location>
        <begin position="375"/>
        <end position="821"/>
    </location>
</feature>
<dbReference type="PROSITE" id="PS52016">
    <property type="entry name" value="TONB_DEPENDENT_REC_3"/>
    <property type="match status" value="1"/>
</dbReference>
<keyword evidence="7 8" id="KW-0998">Cell outer membrane</keyword>
<feature type="signal peptide" evidence="10">
    <location>
        <begin position="1"/>
        <end position="22"/>
    </location>
</feature>
<evidence type="ECO:0000256" key="9">
    <source>
        <dbReference type="RuleBase" id="RU003357"/>
    </source>
</evidence>
<dbReference type="InterPro" id="IPR039426">
    <property type="entry name" value="TonB-dep_rcpt-like"/>
</dbReference>
<comment type="similarity">
    <text evidence="8 9">Belongs to the TonB-dependent receptor family.</text>
</comment>
<evidence type="ECO:0000256" key="3">
    <source>
        <dbReference type="ARBA" id="ARBA00022452"/>
    </source>
</evidence>
<keyword evidence="14" id="KW-1185">Reference proteome</keyword>